<comment type="subcellular location">
    <subcellularLocation>
        <location evidence="1">Membrane</location>
        <topology evidence="1">Multi-pass membrane protein</topology>
    </subcellularLocation>
</comment>
<feature type="transmembrane region" description="Helical" evidence="7">
    <location>
        <begin position="15"/>
        <end position="37"/>
    </location>
</feature>
<feature type="transmembrane region" description="Helical" evidence="7">
    <location>
        <begin position="128"/>
        <end position="146"/>
    </location>
</feature>
<keyword evidence="3 7" id="KW-0812">Transmembrane</keyword>
<evidence type="ECO:0000256" key="4">
    <source>
        <dbReference type="ARBA" id="ARBA00022847"/>
    </source>
</evidence>
<proteinExistence type="predicted"/>
<dbReference type="PANTHER" id="PTHR11706">
    <property type="entry name" value="SOLUTE CARRIER PROTEIN FAMILY 11 MEMBER"/>
    <property type="match status" value="1"/>
</dbReference>
<feature type="transmembrane region" description="Helical" evidence="7">
    <location>
        <begin position="278"/>
        <end position="300"/>
    </location>
</feature>
<keyword evidence="2" id="KW-0813">Transport</keyword>
<feature type="transmembrane region" description="Helical" evidence="7">
    <location>
        <begin position="153"/>
        <end position="171"/>
    </location>
</feature>
<dbReference type="GO" id="GO:0015293">
    <property type="term" value="F:symporter activity"/>
    <property type="evidence" value="ECO:0007669"/>
    <property type="project" value="UniProtKB-KW"/>
</dbReference>
<dbReference type="AlphaFoldDB" id="A0A521CUE6"/>
<dbReference type="Proteomes" id="UP000317593">
    <property type="component" value="Unassembled WGS sequence"/>
</dbReference>
<dbReference type="PANTHER" id="PTHR11706:SF33">
    <property type="entry name" value="NATURAL RESISTANCE-ASSOCIATED MACROPHAGE PROTEIN 2"/>
    <property type="match status" value="1"/>
</dbReference>
<gene>
    <name evidence="8" type="ORF">SAMN06265218_10765</name>
</gene>
<reference evidence="8 9" key="1">
    <citation type="submission" date="2017-05" db="EMBL/GenBank/DDBJ databases">
        <authorList>
            <person name="Varghese N."/>
            <person name="Submissions S."/>
        </authorList>
    </citation>
    <scope>NUCLEOTIDE SEQUENCE [LARGE SCALE GENOMIC DNA]</scope>
    <source>
        <strain evidence="8 9">DSM 21194</strain>
    </source>
</reference>
<protein>
    <submittedName>
        <fullName evidence="8">NRAMP (Natural resistance-associated macrophage protein) metal ion transporters</fullName>
    </submittedName>
</protein>
<dbReference type="NCBIfam" id="NF037982">
    <property type="entry name" value="Nramp_1"/>
    <property type="match status" value="1"/>
</dbReference>
<dbReference type="GO" id="GO:0005384">
    <property type="term" value="F:manganese ion transmembrane transporter activity"/>
    <property type="evidence" value="ECO:0007669"/>
    <property type="project" value="TreeGrafter"/>
</dbReference>
<keyword evidence="4" id="KW-0769">Symport</keyword>
<keyword evidence="5 7" id="KW-1133">Transmembrane helix</keyword>
<dbReference type="GO" id="GO:0034755">
    <property type="term" value="P:iron ion transmembrane transport"/>
    <property type="evidence" value="ECO:0007669"/>
    <property type="project" value="TreeGrafter"/>
</dbReference>
<feature type="transmembrane region" description="Helical" evidence="7">
    <location>
        <begin position="49"/>
        <end position="68"/>
    </location>
</feature>
<evidence type="ECO:0000256" key="6">
    <source>
        <dbReference type="ARBA" id="ARBA00023136"/>
    </source>
</evidence>
<dbReference type="RefSeq" id="WP_142714323.1">
    <property type="nucleotide sequence ID" value="NZ_FXTH01000007.1"/>
</dbReference>
<feature type="transmembrane region" description="Helical" evidence="7">
    <location>
        <begin position="345"/>
        <end position="367"/>
    </location>
</feature>
<feature type="transmembrane region" description="Helical" evidence="7">
    <location>
        <begin position="388"/>
        <end position="406"/>
    </location>
</feature>
<keyword evidence="6 7" id="KW-0472">Membrane</keyword>
<sequence>MNDNDKTVDSVTQKWLTYLGPGIITAALVFGPGSLTITSKLGAIYEFELLWVIVISTILMMAFTSMGARIGIATDRSMLQGFKNRWGKWASLFTGIGIFLVTVSFQAGNSVAAGVAFAEMLNTSTSPWIIFVVVCGIILLFFKSFYKILEKVMIAMVGVMLISFLLTLVITQPDLGKVGAGIIPSIPAGSLLLVVALVASSFSIVGAFYQSYLVQEKGWRKGEVKKVVKESFSGIFILGCISAMILVSSGAILFPQGIEVASASDMGLALTPLYGEWATALFMAGLFGASFSSLIGNATIGGTLLADALSMGRDLSSKPVRICISLIMVAGATIAIIFGELPLELIVFAQGVTIFVVPFIGVGIFVLANDESLMGTLVNKKIDNVMGIIGLIVLFGLAIGNFKNIFL</sequence>
<dbReference type="InterPro" id="IPR001046">
    <property type="entry name" value="NRAMP_fam"/>
</dbReference>
<evidence type="ECO:0000313" key="9">
    <source>
        <dbReference type="Proteomes" id="UP000317593"/>
    </source>
</evidence>
<dbReference type="Pfam" id="PF01566">
    <property type="entry name" value="Nramp"/>
    <property type="match status" value="1"/>
</dbReference>
<evidence type="ECO:0000256" key="2">
    <source>
        <dbReference type="ARBA" id="ARBA00022448"/>
    </source>
</evidence>
<evidence type="ECO:0000256" key="1">
    <source>
        <dbReference type="ARBA" id="ARBA00004141"/>
    </source>
</evidence>
<dbReference type="OrthoDB" id="9787548at2"/>
<feature type="transmembrane region" description="Helical" evidence="7">
    <location>
        <begin position="235"/>
        <end position="258"/>
    </location>
</feature>
<evidence type="ECO:0000313" key="8">
    <source>
        <dbReference type="EMBL" id="SMO62351.1"/>
    </source>
</evidence>
<evidence type="ECO:0000256" key="3">
    <source>
        <dbReference type="ARBA" id="ARBA00022692"/>
    </source>
</evidence>
<name>A0A521CUE6_9BACT</name>
<evidence type="ECO:0000256" key="7">
    <source>
        <dbReference type="SAM" id="Phobius"/>
    </source>
</evidence>
<evidence type="ECO:0000256" key="5">
    <source>
        <dbReference type="ARBA" id="ARBA00022989"/>
    </source>
</evidence>
<feature type="transmembrane region" description="Helical" evidence="7">
    <location>
        <begin position="89"/>
        <end position="108"/>
    </location>
</feature>
<feature type="transmembrane region" description="Helical" evidence="7">
    <location>
        <begin position="320"/>
        <end position="339"/>
    </location>
</feature>
<dbReference type="GO" id="GO:0005886">
    <property type="term" value="C:plasma membrane"/>
    <property type="evidence" value="ECO:0007669"/>
    <property type="project" value="TreeGrafter"/>
</dbReference>
<dbReference type="EMBL" id="FXTH01000007">
    <property type="protein sequence ID" value="SMO62351.1"/>
    <property type="molecule type" value="Genomic_DNA"/>
</dbReference>
<accession>A0A521CUE6</accession>
<organism evidence="8 9">
    <name type="scientific">Fodinibius sediminis</name>
    <dbReference type="NCBI Taxonomy" id="1214077"/>
    <lineage>
        <taxon>Bacteria</taxon>
        <taxon>Pseudomonadati</taxon>
        <taxon>Balneolota</taxon>
        <taxon>Balneolia</taxon>
        <taxon>Balneolales</taxon>
        <taxon>Balneolaceae</taxon>
        <taxon>Fodinibius</taxon>
    </lineage>
</organism>
<feature type="transmembrane region" description="Helical" evidence="7">
    <location>
        <begin position="191"/>
        <end position="214"/>
    </location>
</feature>
<keyword evidence="9" id="KW-1185">Reference proteome</keyword>
<dbReference type="GO" id="GO:0015086">
    <property type="term" value="F:cadmium ion transmembrane transporter activity"/>
    <property type="evidence" value="ECO:0007669"/>
    <property type="project" value="TreeGrafter"/>
</dbReference>